<dbReference type="AlphaFoldDB" id="A0A248VUY1"/>
<organism evidence="2 3">
    <name type="scientific">Paraburkholderia aromaticivorans</name>
    <dbReference type="NCBI Taxonomy" id="2026199"/>
    <lineage>
        <taxon>Bacteria</taxon>
        <taxon>Pseudomonadati</taxon>
        <taxon>Pseudomonadota</taxon>
        <taxon>Betaproteobacteria</taxon>
        <taxon>Burkholderiales</taxon>
        <taxon>Burkholderiaceae</taxon>
        <taxon>Paraburkholderia</taxon>
    </lineage>
</organism>
<proteinExistence type="predicted"/>
<dbReference type="Proteomes" id="UP000215158">
    <property type="component" value="Chromosome 2"/>
</dbReference>
<evidence type="ECO:0000256" key="1">
    <source>
        <dbReference type="SAM" id="SignalP"/>
    </source>
</evidence>
<gene>
    <name evidence="2" type="ORF">CJU94_32115</name>
</gene>
<feature type="chain" id="PRO_5013326792" description="Cobalt transporter" evidence="1">
    <location>
        <begin position="30"/>
        <end position="146"/>
    </location>
</feature>
<evidence type="ECO:0000313" key="3">
    <source>
        <dbReference type="Proteomes" id="UP000215158"/>
    </source>
</evidence>
<feature type="signal peptide" evidence="1">
    <location>
        <begin position="1"/>
        <end position="29"/>
    </location>
</feature>
<keyword evidence="1" id="KW-0732">Signal</keyword>
<dbReference type="EMBL" id="CP022990">
    <property type="protein sequence ID" value="ASW02693.1"/>
    <property type="molecule type" value="Genomic_DNA"/>
</dbReference>
<evidence type="ECO:0008006" key="4">
    <source>
        <dbReference type="Google" id="ProtNLM"/>
    </source>
</evidence>
<name>A0A248VUY1_9BURK</name>
<evidence type="ECO:0000313" key="2">
    <source>
        <dbReference type="EMBL" id="ASW02693.1"/>
    </source>
</evidence>
<reference evidence="2 3" key="1">
    <citation type="submission" date="2017-08" db="EMBL/GenBank/DDBJ databases">
        <title>Identification and genetic characteristics of simultaneous BTEX- and naphthalene-degrading Paraburkholderia sp. BN5 isolated from petroleum-contaminated soil.</title>
        <authorList>
            <person name="Lee Y."/>
            <person name="Jeon C.O."/>
        </authorList>
    </citation>
    <scope>NUCLEOTIDE SEQUENCE [LARGE SCALE GENOMIC DNA]</scope>
    <source>
        <strain evidence="2 3">BN5</strain>
    </source>
</reference>
<dbReference type="KEGG" id="parb:CJU94_32115"/>
<keyword evidence="3" id="KW-1185">Reference proteome</keyword>
<sequence length="146" mass="15048">MLDSVPMSCWRKFFIVLLLVLSLPVQSFAAVSMKCESSHSVDDGASAGHEHAGPMARRHDHAAMVADQAGTLAGAHLQHHGPAGGEPHAHACSTCASCCFGGALPVTPVASVSANALHFAVPPPPAVRAASFLTDGVERPPRISLV</sequence>
<accession>A0A248VUY1</accession>
<protein>
    <recommendedName>
        <fullName evidence="4">Cobalt transporter</fullName>
    </recommendedName>
</protein>